<dbReference type="EMBL" id="CP136895">
    <property type="protein sequence ID" value="WOL10145.1"/>
    <property type="molecule type" value="Genomic_DNA"/>
</dbReference>
<organism evidence="5 6">
    <name type="scientific">Canna indica</name>
    <name type="common">Indian-shot</name>
    <dbReference type="NCBI Taxonomy" id="4628"/>
    <lineage>
        <taxon>Eukaryota</taxon>
        <taxon>Viridiplantae</taxon>
        <taxon>Streptophyta</taxon>
        <taxon>Embryophyta</taxon>
        <taxon>Tracheophyta</taxon>
        <taxon>Spermatophyta</taxon>
        <taxon>Magnoliopsida</taxon>
        <taxon>Liliopsida</taxon>
        <taxon>Zingiberales</taxon>
        <taxon>Cannaceae</taxon>
        <taxon>Canna</taxon>
    </lineage>
</organism>
<evidence type="ECO:0000313" key="6">
    <source>
        <dbReference type="Proteomes" id="UP001327560"/>
    </source>
</evidence>
<dbReference type="AlphaFoldDB" id="A0AAQ3KLJ6"/>
<proteinExistence type="predicted"/>
<keyword evidence="6" id="KW-1185">Reference proteome</keyword>
<keyword evidence="1" id="KW-0862">Zinc</keyword>
<evidence type="ECO:0000313" key="5">
    <source>
        <dbReference type="EMBL" id="WOL10145.1"/>
    </source>
</evidence>
<dbReference type="SUPFAM" id="SSF57850">
    <property type="entry name" value="RING/U-box"/>
    <property type="match status" value="1"/>
</dbReference>
<dbReference type="CDD" id="cd16647">
    <property type="entry name" value="mRING-HC-C3HC5_NEU1"/>
    <property type="match status" value="1"/>
</dbReference>
<dbReference type="PROSITE" id="PS50089">
    <property type="entry name" value="ZF_RING_2"/>
    <property type="match status" value="1"/>
</dbReference>
<keyword evidence="2" id="KW-0175">Coiled coil</keyword>
<gene>
    <name evidence="5" type="ORF">Cni_G18899</name>
</gene>
<feature type="region of interest" description="Disordered" evidence="3">
    <location>
        <begin position="427"/>
        <end position="479"/>
    </location>
</feature>
<feature type="domain" description="RING-type" evidence="4">
    <location>
        <begin position="804"/>
        <end position="843"/>
    </location>
</feature>
<feature type="compositionally biased region" description="Basic and acidic residues" evidence="3">
    <location>
        <begin position="166"/>
        <end position="175"/>
    </location>
</feature>
<keyword evidence="1" id="KW-0479">Metal-binding</keyword>
<evidence type="ECO:0000256" key="1">
    <source>
        <dbReference type="PROSITE-ProRule" id="PRU00175"/>
    </source>
</evidence>
<dbReference type="Proteomes" id="UP001327560">
    <property type="component" value="Chromosome 6"/>
</dbReference>
<feature type="region of interest" description="Disordered" evidence="3">
    <location>
        <begin position="42"/>
        <end position="61"/>
    </location>
</feature>
<evidence type="ECO:0000256" key="2">
    <source>
        <dbReference type="SAM" id="Coils"/>
    </source>
</evidence>
<keyword evidence="1" id="KW-0863">Zinc-finger</keyword>
<feature type="compositionally biased region" description="Polar residues" evidence="3">
    <location>
        <begin position="504"/>
        <end position="514"/>
    </location>
</feature>
<accession>A0AAQ3KLJ6</accession>
<feature type="compositionally biased region" description="Polar residues" evidence="3">
    <location>
        <begin position="432"/>
        <end position="477"/>
    </location>
</feature>
<feature type="region of interest" description="Disordered" evidence="3">
    <location>
        <begin position="166"/>
        <end position="257"/>
    </location>
</feature>
<dbReference type="InterPro" id="IPR013083">
    <property type="entry name" value="Znf_RING/FYVE/PHD"/>
</dbReference>
<dbReference type="Pfam" id="PF13920">
    <property type="entry name" value="zf-C3HC4_3"/>
    <property type="match status" value="1"/>
</dbReference>
<dbReference type="InterPro" id="IPR001841">
    <property type="entry name" value="Znf_RING"/>
</dbReference>
<feature type="region of interest" description="Disordered" evidence="3">
    <location>
        <begin position="501"/>
        <end position="546"/>
    </location>
</feature>
<name>A0AAQ3KLJ6_9LILI</name>
<dbReference type="PANTHER" id="PTHR46519">
    <property type="entry name" value="RING/U-BOX SUPERFAMILY PROTEIN"/>
    <property type="match status" value="1"/>
</dbReference>
<feature type="region of interest" description="Disordered" evidence="3">
    <location>
        <begin position="314"/>
        <end position="350"/>
    </location>
</feature>
<evidence type="ECO:0000259" key="4">
    <source>
        <dbReference type="PROSITE" id="PS50089"/>
    </source>
</evidence>
<feature type="compositionally biased region" description="Polar residues" evidence="3">
    <location>
        <begin position="178"/>
        <end position="187"/>
    </location>
</feature>
<reference evidence="5 6" key="1">
    <citation type="submission" date="2023-10" db="EMBL/GenBank/DDBJ databases">
        <title>Chromosome-scale genome assembly provides insights into flower coloration mechanisms of Canna indica.</title>
        <authorList>
            <person name="Li C."/>
        </authorList>
    </citation>
    <scope>NUCLEOTIDE SEQUENCE [LARGE SCALE GENOMIC DNA]</scope>
    <source>
        <tissue evidence="5">Flower</tissue>
    </source>
</reference>
<feature type="coiled-coil region" evidence="2">
    <location>
        <begin position="733"/>
        <end position="770"/>
    </location>
</feature>
<sequence length="856" mass="98105">MADFRQKHETANRDFRRGLEELVRGHIDGCMSAALSSCSSSAAAGEDEEDPAAGASDGADQLVRRRRRSNVAGEDLAETSAAARRHSRILSRWVARHAEEMMTTMERRNRESELMALARLHTVSTLDASFLGESRRLQATVERPRPGSARASSILQRWRELEDASAAARERERLRAPSPTSNSQNRQNGEESRNLAEWVEGSELASSESDGNDYRRQGNEPTEAASIVQNAEAEETDDRESSREQSPDLGGSWEGEREGVRQIVRGWMMSTAMAADTTLRSSSRSESQSNDWLGEIERERVRLARERVRLVSQQRHAQANRIEEPHGRARLASDHQDPPDQFRRDQPRLRGRQARLDLIMRMVRERERELQSLSEHRSVSSFAYRNRIQSFLRGRFLRNFRPSEDERPSMAARELGQIRHYHPVSGLREGMHSQQPNNITGQANNQFNTFDSRNDNSINGTSSSEVDASNSHLNQYQTGNENTEIFEETTTLVTVEMENRSENAEWTDNATQGENWPENAEHGEEDWQQSTDDRFSDGTEDEYGGNWQESIDHTQLHETPEGDAENNDQEVHEYWEEDGPQDTEPVWQDESLDSLQHQQSLSFRRVDRFMLPDDDNVYSLELRELLRRRSVSNLLSSGFRESLDQLIESYVRRQERNPFDWDLQGISASDSQEIDQDQQRDDLIQNQQISTNETPAMLQSPPVPPPPPPLWHSNLHHTNWARQRVHHSEWDVINDLKAELARIQEGMSHMQRIMETCMDMQLELQRAVRQEVSAALNRYAGEQGEEEECSQDISKWVQVKKGTCCICCDSHIDSLLYRCGHMCTCSKCANELVRAEGRCPLCRAPILEVIRAYSVL</sequence>
<dbReference type="PANTHER" id="PTHR46519:SF2">
    <property type="entry name" value="RING_U-BOX SUPERFAMILY PROTEIN"/>
    <property type="match status" value="1"/>
</dbReference>
<dbReference type="Gene3D" id="3.30.40.10">
    <property type="entry name" value="Zinc/RING finger domain, C3HC4 (zinc finger)"/>
    <property type="match status" value="1"/>
</dbReference>
<protein>
    <recommendedName>
        <fullName evidence="4">RING-type domain-containing protein</fullName>
    </recommendedName>
</protein>
<dbReference type="GO" id="GO:0008270">
    <property type="term" value="F:zinc ion binding"/>
    <property type="evidence" value="ECO:0007669"/>
    <property type="project" value="UniProtKB-KW"/>
</dbReference>
<evidence type="ECO:0000256" key="3">
    <source>
        <dbReference type="SAM" id="MobiDB-lite"/>
    </source>
</evidence>
<feature type="compositionally biased region" description="Basic and acidic residues" evidence="3">
    <location>
        <begin position="321"/>
        <end position="348"/>
    </location>
</feature>